<dbReference type="EMBL" id="JAATIQ010000076">
    <property type="protein sequence ID" value="KAF4388025.1"/>
    <property type="molecule type" value="Genomic_DNA"/>
</dbReference>
<proteinExistence type="predicted"/>
<name>A0A7J6GYV6_CANSA</name>
<dbReference type="AlphaFoldDB" id="A0A7J6GYV6"/>
<reference evidence="2 3" key="1">
    <citation type="journal article" date="2020" name="bioRxiv">
        <title>Sequence and annotation of 42 cannabis genomes reveals extensive copy number variation in cannabinoid synthesis and pathogen resistance genes.</title>
        <authorList>
            <person name="Mckernan K.J."/>
            <person name="Helbert Y."/>
            <person name="Kane L.T."/>
            <person name="Ebling H."/>
            <person name="Zhang L."/>
            <person name="Liu B."/>
            <person name="Eaton Z."/>
            <person name="Mclaughlin S."/>
            <person name="Kingan S."/>
            <person name="Baybayan P."/>
            <person name="Concepcion G."/>
            <person name="Jordan M."/>
            <person name="Riva A."/>
            <person name="Barbazuk W."/>
            <person name="Harkins T."/>
        </authorList>
    </citation>
    <scope>NUCLEOTIDE SEQUENCE [LARGE SCALE GENOMIC DNA]</scope>
    <source>
        <strain evidence="3">cv. Jamaican Lion 4</strain>
        <tissue evidence="2">Leaf</tissue>
    </source>
</reference>
<dbReference type="GO" id="GO:0016020">
    <property type="term" value="C:membrane"/>
    <property type="evidence" value="ECO:0007669"/>
    <property type="project" value="UniProtKB-SubCell"/>
</dbReference>
<gene>
    <name evidence="2" type="ORF">G4B88_017058</name>
</gene>
<evidence type="ECO:0000313" key="2">
    <source>
        <dbReference type="EMBL" id="KAF4388025.1"/>
    </source>
</evidence>
<protein>
    <submittedName>
        <fullName evidence="2">Uncharacterized protein</fullName>
    </submittedName>
</protein>
<sequence length="103" mass="12415">MSQYFFHTCQSDGKERISFTYPPSLLTLLEMIQRKVSLFTTEKPSSNKLYNHWSYKNEEKRKNLSNQFTNRVKALDKTLNTYRGQIKKKIHFQSKMKFPKKMK</sequence>
<keyword evidence="3" id="KW-1185">Reference proteome</keyword>
<dbReference type="InterPro" id="IPR008896">
    <property type="entry name" value="TIC214"/>
</dbReference>
<evidence type="ECO:0000313" key="3">
    <source>
        <dbReference type="Proteomes" id="UP000583929"/>
    </source>
</evidence>
<organism evidence="2 3">
    <name type="scientific">Cannabis sativa</name>
    <name type="common">Hemp</name>
    <name type="synonym">Marijuana</name>
    <dbReference type="NCBI Taxonomy" id="3483"/>
    <lineage>
        <taxon>Eukaryota</taxon>
        <taxon>Viridiplantae</taxon>
        <taxon>Streptophyta</taxon>
        <taxon>Embryophyta</taxon>
        <taxon>Tracheophyta</taxon>
        <taxon>Spermatophyta</taxon>
        <taxon>Magnoliopsida</taxon>
        <taxon>eudicotyledons</taxon>
        <taxon>Gunneridae</taxon>
        <taxon>Pentapetalae</taxon>
        <taxon>rosids</taxon>
        <taxon>fabids</taxon>
        <taxon>Rosales</taxon>
        <taxon>Cannabaceae</taxon>
        <taxon>Cannabis</taxon>
    </lineage>
</organism>
<comment type="caution">
    <text evidence="2">The sequence shown here is derived from an EMBL/GenBank/DDBJ whole genome shotgun (WGS) entry which is preliminary data.</text>
</comment>
<dbReference type="Pfam" id="PF05758">
    <property type="entry name" value="Ycf1"/>
    <property type="match status" value="1"/>
</dbReference>
<evidence type="ECO:0000256" key="1">
    <source>
        <dbReference type="ARBA" id="ARBA00004141"/>
    </source>
</evidence>
<comment type="subcellular location">
    <subcellularLocation>
        <location evidence="1">Membrane</location>
        <topology evidence="1">Multi-pass membrane protein</topology>
    </subcellularLocation>
</comment>
<accession>A0A7J6GYV6</accession>
<dbReference type="Proteomes" id="UP000583929">
    <property type="component" value="Unassembled WGS sequence"/>
</dbReference>